<comment type="caution">
    <text evidence="2">The sequence shown here is derived from an EMBL/GenBank/DDBJ whole genome shotgun (WGS) entry which is preliminary data.</text>
</comment>
<protein>
    <recommendedName>
        <fullName evidence="4">Subtilisin-like serine protease</fullName>
    </recommendedName>
</protein>
<feature type="transmembrane region" description="Helical" evidence="1">
    <location>
        <begin position="206"/>
        <end position="224"/>
    </location>
</feature>
<dbReference type="PANTHER" id="PTHR34414">
    <property type="entry name" value="HET DOMAIN-CONTAINING PROTEIN-RELATED"/>
    <property type="match status" value="1"/>
</dbReference>
<keyword evidence="1" id="KW-0812">Transmembrane</keyword>
<dbReference type="PANTHER" id="PTHR34414:SF1">
    <property type="entry name" value="SUBTILISIN-LIKE SERINE PROTEASE"/>
    <property type="match status" value="1"/>
</dbReference>
<dbReference type="EMBL" id="PQXI01000053">
    <property type="protein sequence ID" value="TGO26766.1"/>
    <property type="molecule type" value="Genomic_DNA"/>
</dbReference>
<feature type="transmembrane region" description="Helical" evidence="1">
    <location>
        <begin position="244"/>
        <end position="270"/>
    </location>
</feature>
<evidence type="ECO:0000313" key="3">
    <source>
        <dbReference type="Proteomes" id="UP000297910"/>
    </source>
</evidence>
<dbReference type="AlphaFoldDB" id="A0A4Z1FQ00"/>
<accession>A0A4Z1FQ00</accession>
<keyword evidence="1" id="KW-0472">Membrane</keyword>
<evidence type="ECO:0000313" key="2">
    <source>
        <dbReference type="EMBL" id="TGO26766.1"/>
    </source>
</evidence>
<name>A0A4Z1FQ00_9HELO</name>
<sequence>MKLDHVPGHPWIKLSDAKAVKEFLQGELWASELEERAQNLWLVSSSSKPRGKICSLHYQLVKGFKIYISEHPRLHLVWWHDRLFIKPLPSYLLSYEFWQMSFTDAPDNLRKAALGFLRTYRSLIHHKSDFLIAQDDRHRLIPDDINWNDFCQFMSFFDGIQDSKVSPRYYYGELKLSRLNLYAPVLFHRFQYEQIGGHYSDYFNRLYGPILFIFAFLSISLNSMQVAIASDQMIQVQTKYLWSWFWGFSLTALILSSLMTLGLIFAWWWMFAEEWRCRLRERVKLIPEVAS</sequence>
<dbReference type="InterPro" id="IPR046536">
    <property type="entry name" value="DUF6601"/>
</dbReference>
<evidence type="ECO:0008006" key="4">
    <source>
        <dbReference type="Google" id="ProtNLM"/>
    </source>
</evidence>
<dbReference type="Pfam" id="PF20246">
    <property type="entry name" value="DUF6601"/>
    <property type="match status" value="1"/>
</dbReference>
<gene>
    <name evidence="2" type="ORF">BPAE_0053g00190</name>
</gene>
<keyword evidence="1" id="KW-1133">Transmembrane helix</keyword>
<evidence type="ECO:0000256" key="1">
    <source>
        <dbReference type="SAM" id="Phobius"/>
    </source>
</evidence>
<dbReference type="Proteomes" id="UP000297910">
    <property type="component" value="Unassembled WGS sequence"/>
</dbReference>
<reference evidence="2 3" key="1">
    <citation type="submission" date="2017-12" db="EMBL/GenBank/DDBJ databases">
        <title>Comparative genomics of Botrytis spp.</title>
        <authorList>
            <person name="Valero-Jimenez C.A."/>
            <person name="Tapia P."/>
            <person name="Veloso J."/>
            <person name="Silva-Moreno E."/>
            <person name="Staats M."/>
            <person name="Valdes J.H."/>
            <person name="Van Kan J.A.L."/>
        </authorList>
    </citation>
    <scope>NUCLEOTIDE SEQUENCE [LARGE SCALE GENOMIC DNA]</scope>
    <source>
        <strain evidence="2 3">Bp0003</strain>
    </source>
</reference>
<keyword evidence="3" id="KW-1185">Reference proteome</keyword>
<organism evidence="2 3">
    <name type="scientific">Botrytis paeoniae</name>
    <dbReference type="NCBI Taxonomy" id="278948"/>
    <lineage>
        <taxon>Eukaryota</taxon>
        <taxon>Fungi</taxon>
        <taxon>Dikarya</taxon>
        <taxon>Ascomycota</taxon>
        <taxon>Pezizomycotina</taxon>
        <taxon>Leotiomycetes</taxon>
        <taxon>Helotiales</taxon>
        <taxon>Sclerotiniaceae</taxon>
        <taxon>Botrytis</taxon>
    </lineage>
</organism>
<proteinExistence type="predicted"/>